<protein>
    <submittedName>
        <fullName evidence="1">Family 14 glycosylhydrolase</fullName>
    </submittedName>
</protein>
<dbReference type="Gene3D" id="3.20.20.80">
    <property type="entry name" value="Glycosidases"/>
    <property type="match status" value="1"/>
</dbReference>
<dbReference type="Proteomes" id="UP000680045">
    <property type="component" value="Unassembled WGS sequence"/>
</dbReference>
<dbReference type="AlphaFoldDB" id="A0A941FM34"/>
<sequence>MALTFTCLEMGDQDAHTVPSYSAPKTLVTHIASLANEKEFL</sequence>
<organism evidence="1 2">
    <name type="scientific">Peribacillus frigoritolerans</name>
    <dbReference type="NCBI Taxonomy" id="450367"/>
    <lineage>
        <taxon>Bacteria</taxon>
        <taxon>Bacillati</taxon>
        <taxon>Bacillota</taxon>
        <taxon>Bacilli</taxon>
        <taxon>Bacillales</taxon>
        <taxon>Bacillaceae</taxon>
        <taxon>Peribacillus</taxon>
    </lineage>
</organism>
<evidence type="ECO:0000313" key="2">
    <source>
        <dbReference type="Proteomes" id="UP000680045"/>
    </source>
</evidence>
<dbReference type="GO" id="GO:0016161">
    <property type="term" value="F:beta-amylase activity"/>
    <property type="evidence" value="ECO:0007669"/>
    <property type="project" value="UniProtKB-EC"/>
</dbReference>
<name>A0A941FM34_9BACI</name>
<dbReference type="EMBL" id="JAGTPW010000003">
    <property type="protein sequence ID" value="MBR8644005.1"/>
    <property type="molecule type" value="Genomic_DNA"/>
</dbReference>
<evidence type="ECO:0000313" key="1">
    <source>
        <dbReference type="EMBL" id="MBR8644005.1"/>
    </source>
</evidence>
<reference evidence="1" key="1">
    <citation type="submission" date="2021-04" db="EMBL/GenBank/DDBJ databases">
        <title>Whole genome sequencing of Enterococci isolates from hospitalized patients.</title>
        <authorList>
            <person name="Ogoti B.M."/>
            <person name="Onyambu F.G."/>
        </authorList>
    </citation>
    <scope>NUCLEOTIDE SEQUENCE</scope>
    <source>
        <strain evidence="1">242</strain>
    </source>
</reference>
<accession>A0A941FM34</accession>
<comment type="caution">
    <text evidence="1">The sequence shown here is derived from an EMBL/GenBank/DDBJ whole genome shotgun (WGS) entry which is preliminary data.</text>
</comment>
<gene>
    <name evidence="1" type="ORF">KEH51_02435</name>
</gene>
<proteinExistence type="predicted"/>
<dbReference type="GO" id="GO:0000272">
    <property type="term" value="P:polysaccharide catabolic process"/>
    <property type="evidence" value="ECO:0007669"/>
    <property type="project" value="UniProtKB-KW"/>
</dbReference>